<dbReference type="Proteomes" id="UP000619078">
    <property type="component" value="Unassembled WGS sequence"/>
</dbReference>
<dbReference type="Gene3D" id="3.40.50.1010">
    <property type="entry name" value="5'-nuclease"/>
    <property type="match status" value="1"/>
</dbReference>
<dbReference type="CDD" id="cd09854">
    <property type="entry name" value="PIN_VapC-like"/>
    <property type="match status" value="1"/>
</dbReference>
<dbReference type="SUPFAM" id="SSF88723">
    <property type="entry name" value="PIN domain-like"/>
    <property type="match status" value="1"/>
</dbReference>
<evidence type="ECO:0000259" key="1">
    <source>
        <dbReference type="Pfam" id="PF13470"/>
    </source>
</evidence>
<dbReference type="AlphaFoldDB" id="A0A926NQQ5"/>
<evidence type="ECO:0000313" key="3">
    <source>
        <dbReference type="Proteomes" id="UP000619078"/>
    </source>
</evidence>
<protein>
    <submittedName>
        <fullName evidence="2">PIN domain-containing protein</fullName>
    </submittedName>
</protein>
<organism evidence="2 3">
    <name type="scientific">Mucilaginibacter glaciei</name>
    <dbReference type="NCBI Taxonomy" id="2772109"/>
    <lineage>
        <taxon>Bacteria</taxon>
        <taxon>Pseudomonadati</taxon>
        <taxon>Bacteroidota</taxon>
        <taxon>Sphingobacteriia</taxon>
        <taxon>Sphingobacteriales</taxon>
        <taxon>Sphingobacteriaceae</taxon>
        <taxon>Mucilaginibacter</taxon>
    </lineage>
</organism>
<gene>
    <name evidence="2" type="ORF">IDJ76_07615</name>
</gene>
<sequence length="138" mass="15855">MAYRIFLDANILIDYALKRDDYEDAEEIVEMVQKGYVEGFITSSVLHIIGYWISKAYGAEKTKELLLVLLTDVVVIDITHDIALLALHSKIDDVEDALQYYTAIHHKLDYFVTRDKQLQKNGIPALQVIGPKEFINRL</sequence>
<keyword evidence="3" id="KW-1185">Reference proteome</keyword>
<feature type="domain" description="PIN" evidence="1">
    <location>
        <begin position="4"/>
        <end position="116"/>
    </location>
</feature>
<name>A0A926NQQ5_9SPHI</name>
<evidence type="ECO:0000313" key="2">
    <source>
        <dbReference type="EMBL" id="MBD1392960.1"/>
    </source>
</evidence>
<dbReference type="EMBL" id="JACWMX010000003">
    <property type="protein sequence ID" value="MBD1392960.1"/>
    <property type="molecule type" value="Genomic_DNA"/>
</dbReference>
<dbReference type="Pfam" id="PF13470">
    <property type="entry name" value="PIN_3"/>
    <property type="match status" value="1"/>
</dbReference>
<comment type="caution">
    <text evidence="2">The sequence shown here is derived from an EMBL/GenBank/DDBJ whole genome shotgun (WGS) entry which is preliminary data.</text>
</comment>
<reference evidence="2" key="1">
    <citation type="submission" date="2020-09" db="EMBL/GenBank/DDBJ databases">
        <title>Novel species of Mucilaginibacter isolated from a glacier on the Tibetan Plateau.</title>
        <authorList>
            <person name="Liu Q."/>
            <person name="Xin Y.-H."/>
        </authorList>
    </citation>
    <scope>NUCLEOTIDE SEQUENCE</scope>
    <source>
        <strain evidence="2">ZB1P21</strain>
    </source>
</reference>
<proteinExistence type="predicted"/>
<dbReference type="InterPro" id="IPR002716">
    <property type="entry name" value="PIN_dom"/>
</dbReference>
<dbReference type="InterPro" id="IPR029060">
    <property type="entry name" value="PIN-like_dom_sf"/>
</dbReference>
<accession>A0A926NQQ5</accession>
<dbReference type="RefSeq" id="WP_191162417.1">
    <property type="nucleotide sequence ID" value="NZ_JACWMX010000003.1"/>
</dbReference>